<dbReference type="GO" id="GO:0005634">
    <property type="term" value="C:nucleus"/>
    <property type="evidence" value="ECO:0007669"/>
    <property type="project" value="TreeGrafter"/>
</dbReference>
<dbReference type="EMBL" id="MDYN01000001">
    <property type="protein sequence ID" value="OQD90767.1"/>
    <property type="molecule type" value="Genomic_DNA"/>
</dbReference>
<dbReference type="Gene3D" id="2.20.28.200">
    <property type="match status" value="1"/>
</dbReference>
<feature type="transmembrane region" description="Helical" evidence="13">
    <location>
        <begin position="771"/>
        <end position="791"/>
    </location>
</feature>
<evidence type="ECO:0000256" key="9">
    <source>
        <dbReference type="ARBA" id="ARBA00023027"/>
    </source>
</evidence>
<comment type="similarity">
    <text evidence="2">Belongs to the sirtuin family. Class I subfamily.</text>
</comment>
<evidence type="ECO:0000256" key="3">
    <source>
        <dbReference type="ARBA" id="ARBA00012928"/>
    </source>
</evidence>
<evidence type="ECO:0000256" key="6">
    <source>
        <dbReference type="ARBA" id="ARBA00022723"/>
    </source>
</evidence>
<gene>
    <name evidence="15" type="ORF">PENANT_c001G01331</name>
</gene>
<evidence type="ECO:0000256" key="5">
    <source>
        <dbReference type="ARBA" id="ARBA00022692"/>
    </source>
</evidence>
<dbReference type="Pfam" id="PF02146">
    <property type="entry name" value="SIR2"/>
    <property type="match status" value="1"/>
</dbReference>
<keyword evidence="5 13" id="KW-0812">Transmembrane</keyword>
<dbReference type="Gene3D" id="3.40.50.1220">
    <property type="entry name" value="TPP-binding domain"/>
    <property type="match status" value="1"/>
</dbReference>
<evidence type="ECO:0000259" key="14">
    <source>
        <dbReference type="PROSITE" id="PS50305"/>
    </source>
</evidence>
<organism evidence="15 16">
    <name type="scientific">Penicillium antarcticum</name>
    <dbReference type="NCBI Taxonomy" id="416450"/>
    <lineage>
        <taxon>Eukaryota</taxon>
        <taxon>Fungi</taxon>
        <taxon>Dikarya</taxon>
        <taxon>Ascomycota</taxon>
        <taxon>Pezizomycotina</taxon>
        <taxon>Eurotiomycetes</taxon>
        <taxon>Eurotiomycetidae</taxon>
        <taxon>Eurotiales</taxon>
        <taxon>Aspergillaceae</taxon>
        <taxon>Penicillium</taxon>
    </lineage>
</organism>
<evidence type="ECO:0000313" key="16">
    <source>
        <dbReference type="Proteomes" id="UP000191672"/>
    </source>
</evidence>
<keyword evidence="8 13" id="KW-1133">Transmembrane helix</keyword>
<keyword evidence="9" id="KW-0520">NAD</keyword>
<sequence>MASAPKVALKECRESPSQVVKKAEALVNQIRKSKHFIVFTGAGVSTSAGIPDFRGPDGNWTLRAQGKPRTKHANTLQAIPTLSHMALVELQNRGILKHLISQNCDGLHRRSGILPEMISELHGNSNREYCKDCDKEYMRDFRAVSTYERGDHDHRTGRKCARCGGTLLDSIVNFDEQLPARDLNLGRENAQMADLCLVLGSSLTVTPANGIPEIVGQRKGATLAICNLQETPIDGLADIRVFSEADILMAKVMEKLGLSIPPFILRRRLVVNVETQSEDRHRITVTGVDSDGTPVTFLQAIRLEGSRRVARAEPYVICMRESLQMGAQLKFDLEFMGHYNEPNLELVHEYNGSEEVLYLLQYDPEAGSAAFLKFSAYSLAMNEYHAGQLGLCALQLLIPTILLASTTKGSILRYLAIPCMILVLNQDLHPKPNPTPLHQNFVGFLFISILSATNFLLVNPKDSSDFVNADGTKKGFFARLYEAIRVMMLTRAINTPRQVKNVPGPPAYYAKRDPKITPRGRFLVRETSIAVWQYLTLSMFGKLAAQEALSKPVPVSFEVDWFVPMDQWIERIISNLIGWFVAGRILIDLNARICAILSVALGTDSPADAPPTFGTMAVSYSLRNYWGKFWHQLLRQPFTSLSNFIARDVLCLPRSSLIERYTNVFIVFFFSGLLHFVLDVVGCIPAQESGAMFYFLSFVLGFMIEDGVKAMWKSMYPQAKESDGPPPIWQRAVGFVWTMGWIGVMSTRYFVPMQRPEAQGLLVPFNVADWIGLPALVGIVGVGAAFLKIVFEVEL</sequence>
<comment type="subcellular location">
    <subcellularLocation>
        <location evidence="1">Membrane</location>
        <topology evidence="1">Multi-pass membrane protein</topology>
    </subcellularLocation>
</comment>
<keyword evidence="4" id="KW-0808">Transferase</keyword>
<reference evidence="16" key="1">
    <citation type="journal article" date="2017" name="Nat. Microbiol.">
        <title>Global analysis of biosynthetic gene clusters reveals vast potential of secondary metabolite production in Penicillium species.</title>
        <authorList>
            <person name="Nielsen J.C."/>
            <person name="Grijseels S."/>
            <person name="Prigent S."/>
            <person name="Ji B."/>
            <person name="Dainat J."/>
            <person name="Nielsen K.F."/>
            <person name="Frisvad J.C."/>
            <person name="Workman M."/>
            <person name="Nielsen J."/>
        </authorList>
    </citation>
    <scope>NUCLEOTIDE SEQUENCE [LARGE SCALE GENOMIC DNA]</scope>
    <source>
        <strain evidence="16">IBT 31811</strain>
    </source>
</reference>
<feature type="binding site" evidence="12">
    <location>
        <position position="160"/>
    </location>
    <ligand>
        <name>Zn(2+)</name>
        <dbReference type="ChEBI" id="CHEBI:29105"/>
    </ligand>
</feature>
<evidence type="ECO:0000256" key="1">
    <source>
        <dbReference type="ARBA" id="ARBA00004141"/>
    </source>
</evidence>
<keyword evidence="16" id="KW-1185">Reference proteome</keyword>
<evidence type="ECO:0000256" key="11">
    <source>
        <dbReference type="ARBA" id="ARBA00038170"/>
    </source>
</evidence>
<evidence type="ECO:0000256" key="2">
    <source>
        <dbReference type="ARBA" id="ARBA00006924"/>
    </source>
</evidence>
<accession>A0A1V6QP56</accession>
<dbReference type="InterPro" id="IPR050134">
    <property type="entry name" value="NAD-dep_sirtuin_deacylases"/>
</dbReference>
<keyword evidence="10 13" id="KW-0472">Membrane</keyword>
<dbReference type="PROSITE" id="PS50305">
    <property type="entry name" value="SIRTUIN"/>
    <property type="match status" value="1"/>
</dbReference>
<dbReference type="GO" id="GO:0016020">
    <property type="term" value="C:membrane"/>
    <property type="evidence" value="ECO:0007669"/>
    <property type="project" value="UniProtKB-SubCell"/>
</dbReference>
<dbReference type="GO" id="GO:0003714">
    <property type="term" value="F:transcription corepressor activity"/>
    <property type="evidence" value="ECO:0007669"/>
    <property type="project" value="TreeGrafter"/>
</dbReference>
<dbReference type="InterPro" id="IPR003000">
    <property type="entry name" value="Sirtuin"/>
</dbReference>
<dbReference type="Proteomes" id="UP000191672">
    <property type="component" value="Unassembled WGS sequence"/>
</dbReference>
<comment type="caution">
    <text evidence="15">The sequence shown here is derived from an EMBL/GenBank/DDBJ whole genome shotgun (WGS) entry which is preliminary data.</text>
</comment>
<dbReference type="AlphaFoldDB" id="A0A1V6QP56"/>
<dbReference type="GO" id="GO:0000122">
    <property type="term" value="P:negative regulation of transcription by RNA polymerase II"/>
    <property type="evidence" value="ECO:0007669"/>
    <property type="project" value="TreeGrafter"/>
</dbReference>
<keyword evidence="6 12" id="KW-0479">Metal-binding</keyword>
<feature type="transmembrane region" description="Helical" evidence="13">
    <location>
        <begin position="693"/>
        <end position="712"/>
    </location>
</feature>
<feature type="binding site" evidence="12">
    <location>
        <position position="130"/>
    </location>
    <ligand>
        <name>Zn(2+)</name>
        <dbReference type="ChEBI" id="CHEBI:29105"/>
    </ligand>
</feature>
<dbReference type="GO" id="GO:0017136">
    <property type="term" value="F:histone deacetylase activity, NAD-dependent"/>
    <property type="evidence" value="ECO:0007669"/>
    <property type="project" value="TreeGrafter"/>
</dbReference>
<evidence type="ECO:0000256" key="12">
    <source>
        <dbReference type="PROSITE-ProRule" id="PRU00236"/>
    </source>
</evidence>
<feature type="transmembrane region" description="Helical" evidence="13">
    <location>
        <begin position="664"/>
        <end position="687"/>
    </location>
</feature>
<feature type="binding site" evidence="12">
    <location>
        <position position="133"/>
    </location>
    <ligand>
        <name>Zn(2+)</name>
        <dbReference type="ChEBI" id="CHEBI:29105"/>
    </ligand>
</feature>
<dbReference type="InterPro" id="IPR032805">
    <property type="entry name" value="Wax_synthase_dom"/>
</dbReference>
<dbReference type="PANTHER" id="PTHR11085:SF12">
    <property type="entry name" value="NAD-DEPENDENT PROTEIN DEACYLASE SIRTUIN-6"/>
    <property type="match status" value="1"/>
</dbReference>
<dbReference type="InterPro" id="IPR026590">
    <property type="entry name" value="Ssirtuin_cat_dom"/>
</dbReference>
<dbReference type="Pfam" id="PF13813">
    <property type="entry name" value="MBOAT_2"/>
    <property type="match status" value="1"/>
</dbReference>
<evidence type="ECO:0000256" key="13">
    <source>
        <dbReference type="SAM" id="Phobius"/>
    </source>
</evidence>
<evidence type="ECO:0000256" key="10">
    <source>
        <dbReference type="ARBA" id="ARBA00023136"/>
    </source>
</evidence>
<evidence type="ECO:0000256" key="8">
    <source>
        <dbReference type="ARBA" id="ARBA00022989"/>
    </source>
</evidence>
<comment type="similarity">
    <text evidence="11">Belongs to the sirtuin family. Class IV subfamily.</text>
</comment>
<feature type="transmembrane region" description="Helical" evidence="13">
    <location>
        <begin position="441"/>
        <end position="458"/>
    </location>
</feature>
<keyword evidence="7 12" id="KW-0862">Zinc</keyword>
<evidence type="ECO:0000313" key="15">
    <source>
        <dbReference type="EMBL" id="OQD90767.1"/>
    </source>
</evidence>
<dbReference type="PANTHER" id="PTHR11085">
    <property type="entry name" value="NAD-DEPENDENT PROTEIN DEACYLASE SIRTUIN-5, MITOCHONDRIAL-RELATED"/>
    <property type="match status" value="1"/>
</dbReference>
<dbReference type="GO" id="GO:0046872">
    <property type="term" value="F:metal ion binding"/>
    <property type="evidence" value="ECO:0007669"/>
    <property type="project" value="UniProtKB-KW"/>
</dbReference>
<feature type="transmembrane region" description="Helical" evidence="13">
    <location>
        <begin position="732"/>
        <end position="751"/>
    </location>
</feature>
<feature type="binding site" evidence="12">
    <location>
        <position position="163"/>
    </location>
    <ligand>
        <name>Zn(2+)</name>
        <dbReference type="ChEBI" id="CHEBI:29105"/>
    </ligand>
</feature>
<feature type="active site" description="Proton acceptor" evidence="12">
    <location>
        <position position="122"/>
    </location>
</feature>
<name>A0A1V6QP56_9EURO</name>
<evidence type="ECO:0000256" key="4">
    <source>
        <dbReference type="ARBA" id="ARBA00022679"/>
    </source>
</evidence>
<protein>
    <recommendedName>
        <fullName evidence="3">protein acetyllysine N-acetyltransferase</fullName>
        <ecNumber evidence="3">2.3.1.286</ecNumber>
    </recommendedName>
</protein>
<feature type="domain" description="Deacetylase sirtuin-type" evidence="14">
    <location>
        <begin position="13"/>
        <end position="259"/>
    </location>
</feature>
<dbReference type="EC" id="2.3.1.286" evidence="3"/>
<dbReference type="SUPFAM" id="SSF52467">
    <property type="entry name" value="DHS-like NAD/FAD-binding domain"/>
    <property type="match status" value="1"/>
</dbReference>
<dbReference type="InterPro" id="IPR029035">
    <property type="entry name" value="DHS-like_NAD/FAD-binding_dom"/>
</dbReference>
<dbReference type="GO" id="GO:0070403">
    <property type="term" value="F:NAD+ binding"/>
    <property type="evidence" value="ECO:0007669"/>
    <property type="project" value="InterPro"/>
</dbReference>
<dbReference type="STRING" id="416450.A0A1V6QP56"/>
<evidence type="ECO:0000256" key="7">
    <source>
        <dbReference type="ARBA" id="ARBA00022833"/>
    </source>
</evidence>
<proteinExistence type="inferred from homology"/>